<evidence type="ECO:0000313" key="3">
    <source>
        <dbReference type="Proteomes" id="UP000318199"/>
    </source>
</evidence>
<dbReference type="InterPro" id="IPR036412">
    <property type="entry name" value="HAD-like_sf"/>
</dbReference>
<dbReference type="PANTHER" id="PTHR16504">
    <property type="entry name" value="5'(3')-DEOXYRIBONUCLEOTIDASE"/>
    <property type="match status" value="1"/>
</dbReference>
<dbReference type="OrthoDB" id="6120213at2"/>
<dbReference type="Gene3D" id="3.40.50.1000">
    <property type="entry name" value="HAD superfamily/HAD-like"/>
    <property type="match status" value="1"/>
</dbReference>
<gene>
    <name evidence="2" type="ORF">FN976_15060</name>
</gene>
<dbReference type="EMBL" id="VOBQ01000012">
    <property type="protein sequence ID" value="TWO70310.1"/>
    <property type="molecule type" value="Genomic_DNA"/>
</dbReference>
<dbReference type="AlphaFoldDB" id="A0A562ZP17"/>
<dbReference type="InterPro" id="IPR010708">
    <property type="entry name" value="5'(3')-deoxyribonucleotidase"/>
</dbReference>
<organism evidence="2 3">
    <name type="scientific">Caenimonas sedimenti</name>
    <dbReference type="NCBI Taxonomy" id="2596921"/>
    <lineage>
        <taxon>Bacteria</taxon>
        <taxon>Pseudomonadati</taxon>
        <taxon>Pseudomonadota</taxon>
        <taxon>Betaproteobacteria</taxon>
        <taxon>Burkholderiales</taxon>
        <taxon>Comamonadaceae</taxon>
        <taxon>Caenimonas</taxon>
    </lineage>
</organism>
<keyword evidence="3" id="KW-1185">Reference proteome</keyword>
<name>A0A562ZP17_9BURK</name>
<dbReference type="Proteomes" id="UP000318199">
    <property type="component" value="Unassembled WGS sequence"/>
</dbReference>
<protein>
    <submittedName>
        <fullName evidence="2">Uncharacterized protein</fullName>
    </submittedName>
</protein>
<evidence type="ECO:0000256" key="1">
    <source>
        <dbReference type="ARBA" id="ARBA00009589"/>
    </source>
</evidence>
<dbReference type="InterPro" id="IPR023214">
    <property type="entry name" value="HAD_sf"/>
</dbReference>
<evidence type="ECO:0000313" key="2">
    <source>
        <dbReference type="EMBL" id="TWO70310.1"/>
    </source>
</evidence>
<dbReference type="GO" id="GO:0009223">
    <property type="term" value="P:pyrimidine deoxyribonucleotide catabolic process"/>
    <property type="evidence" value="ECO:0007669"/>
    <property type="project" value="TreeGrafter"/>
</dbReference>
<comment type="caution">
    <text evidence="2">The sequence shown here is derived from an EMBL/GenBank/DDBJ whole genome shotgun (WGS) entry which is preliminary data.</text>
</comment>
<dbReference type="SUPFAM" id="SSF56784">
    <property type="entry name" value="HAD-like"/>
    <property type="match status" value="1"/>
</dbReference>
<comment type="similarity">
    <text evidence="1">Belongs to the 5'(3')-deoxyribonucleotidase family.</text>
</comment>
<dbReference type="PANTHER" id="PTHR16504:SF4">
    <property type="entry name" value="5'(3')-DEOXYRIBONUCLEOTIDASE"/>
    <property type="match status" value="1"/>
</dbReference>
<dbReference type="GO" id="GO:0008253">
    <property type="term" value="F:5'-nucleotidase activity"/>
    <property type="evidence" value="ECO:0007669"/>
    <property type="project" value="InterPro"/>
</dbReference>
<reference evidence="2 3" key="1">
    <citation type="submission" date="2019-07" db="EMBL/GenBank/DDBJ databases">
        <title>Caenimonas sedimenti sp. nov., isolated from activated sludge.</title>
        <authorList>
            <person name="Xu J."/>
        </authorList>
    </citation>
    <scope>NUCLEOTIDE SEQUENCE [LARGE SCALE GENOMIC DNA]</scope>
    <source>
        <strain evidence="2 3">HX-9-20</strain>
    </source>
</reference>
<sequence>MWSADVSRGVPLALVDLGDTLAECTPALEAGLARLGSSHAALGADVRRLHVMSAPGFWLQLVPRPAGFALLGQLREAGYRVAVLTKGPRAPGHVWADKVAWCRAHLPDVPVIITDDKSLVAGDLLVDDWLPYVEDWQRCWPGGRAIVPAQPWNKSMTSNGRRIRDDGAMAPVIAAWLRDKGADAAVP</sequence>
<dbReference type="Pfam" id="PF06941">
    <property type="entry name" value="NT5C"/>
    <property type="match status" value="1"/>
</dbReference>
<proteinExistence type="inferred from homology"/>
<accession>A0A562ZP17</accession>